<keyword evidence="7 10" id="KW-0573">Peptidoglycan synthesis</keyword>
<evidence type="ECO:0000256" key="8">
    <source>
        <dbReference type="ARBA" id="ARBA00023306"/>
    </source>
</evidence>
<dbReference type="InterPro" id="IPR051046">
    <property type="entry name" value="MurCDEF_CellWall_CoF430Synth"/>
</dbReference>
<dbReference type="Gene3D" id="3.90.190.20">
    <property type="entry name" value="Mur ligase, C-terminal domain"/>
    <property type="match status" value="1"/>
</dbReference>
<evidence type="ECO:0000256" key="4">
    <source>
        <dbReference type="ARBA" id="ARBA00022741"/>
    </source>
</evidence>
<dbReference type="GO" id="GO:0009252">
    <property type="term" value="P:peptidoglycan biosynthetic process"/>
    <property type="evidence" value="ECO:0007669"/>
    <property type="project" value="UniProtKB-UniRule"/>
</dbReference>
<dbReference type="GO" id="GO:0047480">
    <property type="term" value="F:UDP-N-acetylmuramoyl-tripeptide-D-alanyl-D-alanine ligase activity"/>
    <property type="evidence" value="ECO:0007669"/>
    <property type="project" value="UniProtKB-UniRule"/>
</dbReference>
<dbReference type="InterPro" id="IPR013221">
    <property type="entry name" value="Mur_ligase_cen"/>
</dbReference>
<evidence type="ECO:0000256" key="11">
    <source>
        <dbReference type="RuleBase" id="RU004136"/>
    </source>
</evidence>
<evidence type="ECO:0000259" key="14">
    <source>
        <dbReference type="Pfam" id="PF08245"/>
    </source>
</evidence>
<proteinExistence type="inferred from homology"/>
<evidence type="ECO:0000256" key="5">
    <source>
        <dbReference type="ARBA" id="ARBA00022840"/>
    </source>
</evidence>
<dbReference type="GO" id="GO:0005737">
    <property type="term" value="C:cytoplasm"/>
    <property type="evidence" value="ECO:0007669"/>
    <property type="project" value="UniProtKB-SubCell"/>
</dbReference>
<dbReference type="Pfam" id="PF08245">
    <property type="entry name" value="Mur_ligase_M"/>
    <property type="match status" value="1"/>
</dbReference>
<dbReference type="GO" id="GO:0071555">
    <property type="term" value="P:cell wall organization"/>
    <property type="evidence" value="ECO:0007669"/>
    <property type="project" value="UniProtKB-KW"/>
</dbReference>
<comment type="catalytic activity">
    <reaction evidence="10 11">
        <text>D-alanyl-D-alanine + UDP-N-acetyl-alpha-D-muramoyl-L-alanyl-gamma-D-glutamyl-meso-2,6-diaminopimelate + ATP = UDP-N-acetyl-alpha-D-muramoyl-L-alanyl-gamma-D-glutamyl-meso-2,6-diaminopimeloyl-D-alanyl-D-alanine + ADP + phosphate + H(+)</text>
        <dbReference type="Rhea" id="RHEA:28374"/>
        <dbReference type="ChEBI" id="CHEBI:15378"/>
        <dbReference type="ChEBI" id="CHEBI:30616"/>
        <dbReference type="ChEBI" id="CHEBI:43474"/>
        <dbReference type="ChEBI" id="CHEBI:57822"/>
        <dbReference type="ChEBI" id="CHEBI:61386"/>
        <dbReference type="ChEBI" id="CHEBI:83905"/>
        <dbReference type="ChEBI" id="CHEBI:456216"/>
        <dbReference type="EC" id="6.3.2.10"/>
    </reaction>
</comment>
<dbReference type="GO" id="GO:0008766">
    <property type="term" value="F:UDP-N-acetylmuramoylalanyl-D-glutamyl-2,6-diaminopimelate-D-alanyl-D-alanine ligase activity"/>
    <property type="evidence" value="ECO:0007669"/>
    <property type="project" value="RHEA"/>
</dbReference>
<keyword evidence="16" id="KW-1185">Reference proteome</keyword>
<dbReference type="GO" id="GO:0051301">
    <property type="term" value="P:cell division"/>
    <property type="evidence" value="ECO:0007669"/>
    <property type="project" value="UniProtKB-KW"/>
</dbReference>
<comment type="subcellular location">
    <subcellularLocation>
        <location evidence="10 11">Cytoplasm</location>
    </subcellularLocation>
</comment>
<evidence type="ECO:0000256" key="7">
    <source>
        <dbReference type="ARBA" id="ARBA00022984"/>
    </source>
</evidence>
<evidence type="ECO:0000313" key="16">
    <source>
        <dbReference type="Proteomes" id="UP000189733"/>
    </source>
</evidence>
<organism evidence="15 16">
    <name type="scientific">Desulfobaculum bizertense DSM 18034</name>
    <dbReference type="NCBI Taxonomy" id="1121442"/>
    <lineage>
        <taxon>Bacteria</taxon>
        <taxon>Pseudomonadati</taxon>
        <taxon>Thermodesulfobacteriota</taxon>
        <taxon>Desulfovibrionia</taxon>
        <taxon>Desulfovibrionales</taxon>
        <taxon>Desulfovibrionaceae</taxon>
        <taxon>Desulfobaculum</taxon>
    </lineage>
</organism>
<keyword evidence="6 10" id="KW-0133">Cell shape</keyword>
<feature type="binding site" evidence="10">
    <location>
        <begin position="113"/>
        <end position="119"/>
    </location>
    <ligand>
        <name>ATP</name>
        <dbReference type="ChEBI" id="CHEBI:30616"/>
    </ligand>
</feature>
<evidence type="ECO:0000256" key="2">
    <source>
        <dbReference type="ARBA" id="ARBA00022598"/>
    </source>
</evidence>
<dbReference type="HAMAP" id="MF_02019">
    <property type="entry name" value="MurF"/>
    <property type="match status" value="1"/>
</dbReference>
<dbReference type="PANTHER" id="PTHR43024:SF1">
    <property type="entry name" value="UDP-N-ACETYLMURAMOYL-TRIPEPTIDE--D-ALANYL-D-ALANINE LIGASE"/>
    <property type="match status" value="1"/>
</dbReference>
<reference evidence="15 16" key="1">
    <citation type="submission" date="2017-02" db="EMBL/GenBank/DDBJ databases">
        <authorList>
            <person name="Peterson S.W."/>
        </authorList>
    </citation>
    <scope>NUCLEOTIDE SEQUENCE [LARGE SCALE GENOMIC DNA]</scope>
    <source>
        <strain evidence="15 16">DSM 18034</strain>
    </source>
</reference>
<dbReference type="GO" id="GO:0008360">
    <property type="term" value="P:regulation of cell shape"/>
    <property type="evidence" value="ECO:0007669"/>
    <property type="project" value="UniProtKB-KW"/>
</dbReference>
<dbReference type="NCBIfam" id="TIGR01143">
    <property type="entry name" value="murF"/>
    <property type="match status" value="1"/>
</dbReference>
<comment type="pathway">
    <text evidence="10 11">Cell wall biogenesis; peptidoglycan biosynthesis.</text>
</comment>
<keyword evidence="2 10" id="KW-0436">Ligase</keyword>
<dbReference type="Pfam" id="PF02875">
    <property type="entry name" value="Mur_ligase_C"/>
    <property type="match status" value="1"/>
</dbReference>
<keyword evidence="9 10" id="KW-0961">Cell wall biogenesis/degradation</keyword>
<feature type="domain" description="Mur ligase N-terminal catalytic" evidence="12">
    <location>
        <begin position="27"/>
        <end position="96"/>
    </location>
</feature>
<dbReference type="Gene3D" id="3.40.1190.10">
    <property type="entry name" value="Mur-like, catalytic domain"/>
    <property type="match status" value="1"/>
</dbReference>
<dbReference type="UniPathway" id="UPA00219"/>
<dbReference type="EC" id="6.3.2.10" evidence="10 11"/>
<evidence type="ECO:0000256" key="10">
    <source>
        <dbReference type="HAMAP-Rule" id="MF_02019"/>
    </source>
</evidence>
<keyword evidence="8 10" id="KW-0131">Cell cycle</keyword>
<comment type="similarity">
    <text evidence="10">Belongs to the MurCDEF family. MurF subfamily.</text>
</comment>
<dbReference type="OrthoDB" id="9801978at2"/>
<evidence type="ECO:0000256" key="9">
    <source>
        <dbReference type="ARBA" id="ARBA00023316"/>
    </source>
</evidence>
<dbReference type="Proteomes" id="UP000189733">
    <property type="component" value="Unassembled WGS sequence"/>
</dbReference>
<gene>
    <name evidence="10" type="primary">murF</name>
    <name evidence="15" type="ORF">SAMN02745702_01189</name>
</gene>
<dbReference type="SUPFAM" id="SSF53244">
    <property type="entry name" value="MurD-like peptide ligases, peptide-binding domain"/>
    <property type="match status" value="1"/>
</dbReference>
<keyword evidence="4 10" id="KW-0547">Nucleotide-binding</keyword>
<dbReference type="EMBL" id="FUYA01000003">
    <property type="protein sequence ID" value="SKA69675.1"/>
    <property type="molecule type" value="Genomic_DNA"/>
</dbReference>
<accession>A0A1T4VXW6</accession>
<dbReference type="RefSeq" id="WP_078684488.1">
    <property type="nucleotide sequence ID" value="NZ_FUYA01000003.1"/>
</dbReference>
<dbReference type="InterPro" id="IPR000713">
    <property type="entry name" value="Mur_ligase_N"/>
</dbReference>
<protein>
    <recommendedName>
        <fullName evidence="10 11">UDP-N-acetylmuramoyl-tripeptide--D-alanyl-D-alanine ligase</fullName>
        <ecNumber evidence="10 11">6.3.2.10</ecNumber>
    </recommendedName>
    <alternativeName>
        <fullName evidence="10">D-alanyl-D-alanine-adding enzyme</fullName>
    </alternativeName>
</protein>
<evidence type="ECO:0000259" key="12">
    <source>
        <dbReference type="Pfam" id="PF01225"/>
    </source>
</evidence>
<keyword evidence="1 10" id="KW-0963">Cytoplasm</keyword>
<dbReference type="InterPro" id="IPR036615">
    <property type="entry name" value="Mur_ligase_C_dom_sf"/>
</dbReference>
<sequence length="466" mass="49888">MKLSLADAATAMNALGDMSQAQGQSQIAGVKTDSRAVGHGDVFVCLAGERVDGHNFAAQAARQGALAIVAERPLPELAESCPVLMVRDSLAALGQLGACWRDRTTATVIAVTGSAGKTSVKELLASILAQMGETAKNYKNYNNQLGVPRNIMEFHGEERFWVLELGISEKHDMNELGALVRPDVAVIHNIGPVHLEGLGSIEGVARCKTDLLEFVQPGGRAFVSMDYPELWAEATRRFPTVLGFSTQGHSDRFRASYLGGGKGGGRYLVHLDSFELDVTLPFFGDFFTENVLAAATVAMQLGAGPDEIQRGLETAELPEHRNVCIPAGEWTVLDDTYNANPLSMERAIANARELAGERPLVCVLGDMKELGPDAAKLHAGMAQSLAENRAAAVFFHGEHADDLLDGLRGCDWNGPFFAIDNPATLPELFAGLNLAPGVALFKGSRSMRMERFADVLTGSLNGENQA</sequence>
<dbReference type="AlphaFoldDB" id="A0A1T4VXW6"/>
<evidence type="ECO:0000256" key="3">
    <source>
        <dbReference type="ARBA" id="ARBA00022618"/>
    </source>
</evidence>
<keyword evidence="5 10" id="KW-0067">ATP-binding</keyword>
<feature type="domain" description="Mur ligase central" evidence="14">
    <location>
        <begin position="111"/>
        <end position="298"/>
    </location>
</feature>
<evidence type="ECO:0000259" key="13">
    <source>
        <dbReference type="Pfam" id="PF02875"/>
    </source>
</evidence>
<evidence type="ECO:0000256" key="1">
    <source>
        <dbReference type="ARBA" id="ARBA00022490"/>
    </source>
</evidence>
<dbReference type="InterPro" id="IPR035911">
    <property type="entry name" value="MurE/MurF_N"/>
</dbReference>
<dbReference type="PANTHER" id="PTHR43024">
    <property type="entry name" value="UDP-N-ACETYLMURAMOYL-TRIPEPTIDE--D-ALANYL-D-ALANINE LIGASE"/>
    <property type="match status" value="1"/>
</dbReference>
<dbReference type="STRING" id="1121442.SAMN02745702_01189"/>
<dbReference type="SUPFAM" id="SSF53623">
    <property type="entry name" value="MurD-like peptide ligases, catalytic domain"/>
    <property type="match status" value="1"/>
</dbReference>
<dbReference type="InterPro" id="IPR036565">
    <property type="entry name" value="Mur-like_cat_sf"/>
</dbReference>
<dbReference type="InterPro" id="IPR004101">
    <property type="entry name" value="Mur_ligase_C"/>
</dbReference>
<evidence type="ECO:0000256" key="6">
    <source>
        <dbReference type="ARBA" id="ARBA00022960"/>
    </source>
</evidence>
<dbReference type="Pfam" id="PF01225">
    <property type="entry name" value="Mur_ligase"/>
    <property type="match status" value="1"/>
</dbReference>
<name>A0A1T4VXW6_9BACT</name>
<dbReference type="Gene3D" id="3.40.1390.10">
    <property type="entry name" value="MurE/MurF, N-terminal domain"/>
    <property type="match status" value="1"/>
</dbReference>
<evidence type="ECO:0000313" key="15">
    <source>
        <dbReference type="EMBL" id="SKA69675.1"/>
    </source>
</evidence>
<dbReference type="SUPFAM" id="SSF63418">
    <property type="entry name" value="MurE/MurF N-terminal domain"/>
    <property type="match status" value="1"/>
</dbReference>
<dbReference type="InterPro" id="IPR005863">
    <property type="entry name" value="UDP-N-AcMur_synth"/>
</dbReference>
<keyword evidence="3 10" id="KW-0132">Cell division</keyword>
<feature type="domain" description="Mur ligase C-terminal" evidence="13">
    <location>
        <begin position="328"/>
        <end position="428"/>
    </location>
</feature>
<dbReference type="GO" id="GO:0005524">
    <property type="term" value="F:ATP binding"/>
    <property type="evidence" value="ECO:0007669"/>
    <property type="project" value="UniProtKB-UniRule"/>
</dbReference>
<comment type="function">
    <text evidence="10 11">Involved in cell wall formation. Catalyzes the final step in the synthesis of UDP-N-acetylmuramoyl-pentapeptide, the precursor of murein.</text>
</comment>